<evidence type="ECO:0000313" key="6">
    <source>
        <dbReference type="Proteomes" id="UP000794436"/>
    </source>
</evidence>
<feature type="domain" description="PH" evidence="4">
    <location>
        <begin position="413"/>
        <end position="525"/>
    </location>
</feature>
<dbReference type="Gene3D" id="1.25.40.10">
    <property type="entry name" value="Tetratricopeptide repeat domain"/>
    <property type="match status" value="1"/>
</dbReference>
<dbReference type="AlphaFoldDB" id="A0A8K1CGP0"/>
<dbReference type="InterPro" id="IPR019734">
    <property type="entry name" value="TPR_rpt"/>
</dbReference>
<evidence type="ECO:0000256" key="3">
    <source>
        <dbReference type="SAM" id="MobiDB-lite"/>
    </source>
</evidence>
<dbReference type="SUPFAM" id="SSF50729">
    <property type="entry name" value="PH domain-like"/>
    <property type="match status" value="1"/>
</dbReference>
<feature type="compositionally biased region" description="Polar residues" evidence="3">
    <location>
        <begin position="313"/>
        <end position="322"/>
    </location>
</feature>
<dbReference type="PANTHER" id="PTHR45641">
    <property type="entry name" value="TETRATRICOPEPTIDE REPEAT PROTEIN (AFU_ORTHOLOGUE AFUA_6G03870)"/>
    <property type="match status" value="1"/>
</dbReference>
<proteinExistence type="predicted"/>
<dbReference type="SMART" id="SM00233">
    <property type="entry name" value="PH"/>
    <property type="match status" value="1"/>
</dbReference>
<feature type="region of interest" description="Disordered" evidence="3">
    <location>
        <begin position="301"/>
        <end position="338"/>
    </location>
</feature>
<comment type="caution">
    <text evidence="5">The sequence shown here is derived from an EMBL/GenBank/DDBJ whole genome shotgun (WGS) entry which is preliminary data.</text>
</comment>
<dbReference type="OrthoDB" id="48057at2759"/>
<feature type="region of interest" description="Disordered" evidence="3">
    <location>
        <begin position="251"/>
        <end position="277"/>
    </location>
</feature>
<dbReference type="Pfam" id="PF00169">
    <property type="entry name" value="PH"/>
    <property type="match status" value="1"/>
</dbReference>
<evidence type="ECO:0000256" key="1">
    <source>
        <dbReference type="ARBA" id="ARBA00022737"/>
    </source>
</evidence>
<evidence type="ECO:0000256" key="2">
    <source>
        <dbReference type="ARBA" id="ARBA00022803"/>
    </source>
</evidence>
<dbReference type="InterPro" id="IPR011990">
    <property type="entry name" value="TPR-like_helical_dom_sf"/>
</dbReference>
<name>A0A8K1CGP0_PYTOL</name>
<evidence type="ECO:0000313" key="5">
    <source>
        <dbReference type="EMBL" id="TMW63037.1"/>
    </source>
</evidence>
<dbReference type="InterPro" id="IPR011993">
    <property type="entry name" value="PH-like_dom_sf"/>
</dbReference>
<dbReference type="Proteomes" id="UP000794436">
    <property type="component" value="Unassembled WGS sequence"/>
</dbReference>
<dbReference type="PROSITE" id="PS50003">
    <property type="entry name" value="PH_DOMAIN"/>
    <property type="match status" value="1"/>
</dbReference>
<keyword evidence="1" id="KW-0677">Repeat</keyword>
<evidence type="ECO:0000259" key="4">
    <source>
        <dbReference type="PROSITE" id="PS50003"/>
    </source>
</evidence>
<dbReference type="Pfam" id="PF13424">
    <property type="entry name" value="TPR_12"/>
    <property type="match status" value="1"/>
</dbReference>
<dbReference type="SMART" id="SM00028">
    <property type="entry name" value="TPR"/>
    <property type="match status" value="3"/>
</dbReference>
<dbReference type="InterPro" id="IPR001849">
    <property type="entry name" value="PH_domain"/>
</dbReference>
<keyword evidence="2" id="KW-0802">TPR repeat</keyword>
<accession>A0A8K1CGP0</accession>
<dbReference type="SUPFAM" id="SSF48452">
    <property type="entry name" value="TPR-like"/>
    <property type="match status" value="1"/>
</dbReference>
<keyword evidence="6" id="KW-1185">Reference proteome</keyword>
<dbReference type="EMBL" id="SPLM01000073">
    <property type="protein sequence ID" value="TMW63037.1"/>
    <property type="molecule type" value="Genomic_DNA"/>
</dbReference>
<dbReference type="CDD" id="cd00821">
    <property type="entry name" value="PH"/>
    <property type="match status" value="1"/>
</dbReference>
<sequence>MLLMKATGKKMGVGNEAKDAGNPLAMAVVRGESVLRAMLQTHGEFHPNVSDDLAQLATLYNINSEHEKALTLLHKRLVIHEKHGPDDLIGETLQALGTTYRLHGVVELAQQHLDRALAVRESCHGANSHKVAETLNSLALLSLSRNDANQAEEFQIRSLEIMSNSTEPEDIESEDIPWEVYKRLRQQRGPSTAANSITLFKGTLRKCVTDAFGQSVETTEAEDRVHNGGGREDSQPAIASFFGAMDEQKIVDTPRAPTPPPHALSVGGRNGRSQSDSAMARMRLEQARMDEMEGRMSGTLLEMNADGDDPHASGTTERSTGQLPPFRRPSQAVRSPKRVYTPLEDMATVHQRVEDVKRRIVAGAPDMEMEVARLASDIELIESPDLRQVGHMMLSLLRDMHRLSIKSDHTRQLPVLEGLLDKKSASIFRGWERRFFKVDPKTFVLSYHYSQDDYVRGFAPRGGFSVARISRIMVHRQPRGGHFHFDVVVDLSTRLNPHASRTYELRCETEQTVRYWVETLQYYKATAESTLRPAAFMPPRPGTS</sequence>
<reference evidence="5" key="1">
    <citation type="submission" date="2019-03" db="EMBL/GenBank/DDBJ databases">
        <title>Long read genome sequence of the mycoparasitic Pythium oligandrum ATCC 38472 isolated from sugarbeet rhizosphere.</title>
        <authorList>
            <person name="Gaulin E."/>
        </authorList>
    </citation>
    <scope>NUCLEOTIDE SEQUENCE</scope>
    <source>
        <strain evidence="5">ATCC 38472_TT</strain>
    </source>
</reference>
<dbReference type="PANTHER" id="PTHR45641:SF19">
    <property type="entry name" value="NEPHROCYSTIN-3"/>
    <property type="match status" value="1"/>
</dbReference>
<protein>
    <recommendedName>
        <fullName evidence="4">PH domain-containing protein</fullName>
    </recommendedName>
</protein>
<gene>
    <name evidence="5" type="ORF">Poli38472_005655</name>
</gene>
<dbReference type="Gene3D" id="2.30.29.30">
    <property type="entry name" value="Pleckstrin-homology domain (PH domain)/Phosphotyrosine-binding domain (PTB)"/>
    <property type="match status" value="1"/>
</dbReference>
<organism evidence="5 6">
    <name type="scientific">Pythium oligandrum</name>
    <name type="common">Mycoparasitic fungus</name>
    <dbReference type="NCBI Taxonomy" id="41045"/>
    <lineage>
        <taxon>Eukaryota</taxon>
        <taxon>Sar</taxon>
        <taxon>Stramenopiles</taxon>
        <taxon>Oomycota</taxon>
        <taxon>Peronosporomycetes</taxon>
        <taxon>Pythiales</taxon>
        <taxon>Pythiaceae</taxon>
        <taxon>Pythium</taxon>
    </lineage>
</organism>